<evidence type="ECO:0000259" key="3">
    <source>
        <dbReference type="PROSITE" id="PS51462"/>
    </source>
</evidence>
<dbReference type="InterPro" id="IPR000086">
    <property type="entry name" value="NUDIX_hydrolase_dom"/>
</dbReference>
<name>A0ABS6T702_9RHOB</name>
<comment type="cofactor">
    <cofactor evidence="1">
        <name>Mg(2+)</name>
        <dbReference type="ChEBI" id="CHEBI:18420"/>
    </cofactor>
</comment>
<evidence type="ECO:0000256" key="2">
    <source>
        <dbReference type="ARBA" id="ARBA00022801"/>
    </source>
</evidence>
<keyword evidence="2 4" id="KW-0378">Hydrolase</keyword>
<keyword evidence="5" id="KW-1185">Reference proteome</keyword>
<protein>
    <submittedName>
        <fullName evidence="4">NUDIX hydrolase</fullName>
    </submittedName>
</protein>
<dbReference type="InterPro" id="IPR020084">
    <property type="entry name" value="NUDIX_hydrolase_CS"/>
</dbReference>
<dbReference type="PANTHER" id="PTHR43046">
    <property type="entry name" value="GDP-MANNOSE MANNOSYL HYDROLASE"/>
    <property type="match status" value="1"/>
</dbReference>
<feature type="domain" description="Nudix hydrolase" evidence="3">
    <location>
        <begin position="4"/>
        <end position="136"/>
    </location>
</feature>
<dbReference type="Pfam" id="PF00293">
    <property type="entry name" value="NUDIX"/>
    <property type="match status" value="1"/>
</dbReference>
<evidence type="ECO:0000313" key="5">
    <source>
        <dbReference type="Proteomes" id="UP000756530"/>
    </source>
</evidence>
<evidence type="ECO:0000313" key="4">
    <source>
        <dbReference type="EMBL" id="MBV7380291.1"/>
    </source>
</evidence>
<dbReference type="GO" id="GO:0016787">
    <property type="term" value="F:hydrolase activity"/>
    <property type="evidence" value="ECO:0007669"/>
    <property type="project" value="UniProtKB-KW"/>
</dbReference>
<gene>
    <name evidence="4" type="ORF">KJP28_15275</name>
</gene>
<dbReference type="Proteomes" id="UP000756530">
    <property type="component" value="Unassembled WGS sequence"/>
</dbReference>
<comment type="caution">
    <text evidence="4">The sequence shown here is derived from an EMBL/GenBank/DDBJ whole genome shotgun (WGS) entry which is preliminary data.</text>
</comment>
<organism evidence="4 5">
    <name type="scientific">Maritimibacter dapengensis</name>
    <dbReference type="NCBI Taxonomy" id="2836868"/>
    <lineage>
        <taxon>Bacteria</taxon>
        <taxon>Pseudomonadati</taxon>
        <taxon>Pseudomonadota</taxon>
        <taxon>Alphaproteobacteria</taxon>
        <taxon>Rhodobacterales</taxon>
        <taxon>Roseobacteraceae</taxon>
        <taxon>Maritimibacter</taxon>
    </lineage>
</organism>
<reference evidence="4 5" key="1">
    <citation type="submission" date="2021-05" db="EMBL/GenBank/DDBJ databases">
        <title>Culturable bacteria isolated from Daya Bay.</title>
        <authorList>
            <person name="Zheng W."/>
            <person name="Yu S."/>
            <person name="Huang Y."/>
        </authorList>
    </citation>
    <scope>NUCLEOTIDE SEQUENCE [LARGE SCALE GENOMIC DNA]</scope>
    <source>
        <strain evidence="4 5">DP4N28-5</strain>
    </source>
</reference>
<dbReference type="PANTHER" id="PTHR43046:SF14">
    <property type="entry name" value="MUTT_NUDIX FAMILY PROTEIN"/>
    <property type="match status" value="1"/>
</dbReference>
<accession>A0ABS6T702</accession>
<dbReference type="EMBL" id="JAHUZE010000004">
    <property type="protein sequence ID" value="MBV7380291.1"/>
    <property type="molecule type" value="Genomic_DNA"/>
</dbReference>
<proteinExistence type="predicted"/>
<sequence length="140" mass="15851">MDWPETDFVGAKLVLLVGRRIVTIQRDDKPGLPWPGLWDLPGGGREGSESPEDCVLRETREEIGVRLTPADLVWRKFYQRPRPAWCFSARLDRSREHEVSLGPEGQRLALVDPAEWVLQADVVPHFRIRVADAMEALLGG</sequence>
<evidence type="ECO:0000256" key="1">
    <source>
        <dbReference type="ARBA" id="ARBA00001946"/>
    </source>
</evidence>
<dbReference type="PROSITE" id="PS51462">
    <property type="entry name" value="NUDIX"/>
    <property type="match status" value="1"/>
</dbReference>
<dbReference type="PROSITE" id="PS00893">
    <property type="entry name" value="NUDIX_BOX"/>
    <property type="match status" value="1"/>
</dbReference>